<dbReference type="PANTHER" id="PTHR31468:SF2">
    <property type="entry name" value="1,3-BETA-GLUCANOSYLTRANSFERASE GAS1"/>
    <property type="match status" value="1"/>
</dbReference>
<feature type="signal peptide" evidence="5">
    <location>
        <begin position="1"/>
        <end position="19"/>
    </location>
</feature>
<comment type="similarity">
    <text evidence="1">Belongs to the glycosyl hydrolase 72 family.</text>
</comment>
<evidence type="ECO:0000313" key="6">
    <source>
        <dbReference type="EMBL" id="CAB9524601.1"/>
    </source>
</evidence>
<dbReference type="AlphaFoldDB" id="A0A9N8ENZ0"/>
<dbReference type="GO" id="GO:0042124">
    <property type="term" value="F:1,3-beta-glucanosyltransferase activity"/>
    <property type="evidence" value="ECO:0007669"/>
    <property type="project" value="TreeGrafter"/>
</dbReference>
<dbReference type="PANTHER" id="PTHR31468">
    <property type="entry name" value="1,3-BETA-GLUCANOSYLTRANSFERASE GAS1"/>
    <property type="match status" value="1"/>
</dbReference>
<gene>
    <name evidence="6" type="ORF">SEMRO_1557_G282290.1</name>
</gene>
<dbReference type="SUPFAM" id="SSF51445">
    <property type="entry name" value="(Trans)glycosidases"/>
    <property type="match status" value="1"/>
</dbReference>
<proteinExistence type="inferred from homology"/>
<dbReference type="GO" id="GO:0005886">
    <property type="term" value="C:plasma membrane"/>
    <property type="evidence" value="ECO:0007669"/>
    <property type="project" value="TreeGrafter"/>
</dbReference>
<dbReference type="GO" id="GO:0034411">
    <property type="term" value="P:cell wall (1-&gt;3)-beta-D-glucan biosynthetic process"/>
    <property type="evidence" value="ECO:0007669"/>
    <property type="project" value="TreeGrafter"/>
</dbReference>
<dbReference type="InterPro" id="IPR017853">
    <property type="entry name" value="GH"/>
</dbReference>
<dbReference type="OrthoDB" id="421038at2759"/>
<reference evidence="6" key="1">
    <citation type="submission" date="2020-06" db="EMBL/GenBank/DDBJ databases">
        <authorList>
            <consortium name="Plant Systems Biology data submission"/>
        </authorList>
    </citation>
    <scope>NUCLEOTIDE SEQUENCE</scope>
    <source>
        <strain evidence="6">D6</strain>
    </source>
</reference>
<dbReference type="Proteomes" id="UP001153069">
    <property type="component" value="Unassembled WGS sequence"/>
</dbReference>
<comment type="caution">
    <text evidence="6">The sequence shown here is derived from an EMBL/GenBank/DDBJ whole genome shotgun (WGS) entry which is preliminary data.</text>
</comment>
<feature type="chain" id="PRO_5040299028" evidence="5">
    <location>
        <begin position="20"/>
        <end position="480"/>
    </location>
</feature>
<evidence type="ECO:0000256" key="3">
    <source>
        <dbReference type="ARBA" id="ARBA00023157"/>
    </source>
</evidence>
<evidence type="ECO:0000256" key="2">
    <source>
        <dbReference type="ARBA" id="ARBA00022729"/>
    </source>
</evidence>
<evidence type="ECO:0000256" key="1">
    <source>
        <dbReference type="ARBA" id="ARBA00007528"/>
    </source>
</evidence>
<evidence type="ECO:0000256" key="5">
    <source>
        <dbReference type="SAM" id="SignalP"/>
    </source>
</evidence>
<keyword evidence="3" id="KW-1015">Disulfide bond</keyword>
<sequence length="480" mass="54083">MKLSTLAALFLLHLSSVRGQTCEDFAPPAEIHGRKFFSSYSGDYLAIKGISYYPRPNEGDLTVTNSIDFFTEEYRSIWERDIEEFKDLGVNAIRIYAVDPGKNHDGFMCALKAAGIYVIVGLAAECFNCAITSDAPPLCYPAELKRRGEFIIQQFAKYENVLAFSAGNEVSLHRTSHSTENAPCQKKFIRDMRAYVQRCSDSMRKIPIGVIKADVERENKALYYNCRSDPDDELENADFIGINSYLHCDGAATGIDELVGYSKLLEDYESFGMTVPVLWTEFGCLNESFEEVEGYETQRNFLQVEALYSKTYREEFAGGFVFEYSTEKSMAQDESPYPFDTFGPDNWGVGHFEPENCDDVTTPCEYERFPEWYNLAEKYAAVDTSDEPNKLFYEREWNDPVPPTCPDEFPPLDSFAWPSELVPQLPQECPVEMPVFCAGVPLECNVVTLPPVSSAPVSCRWIVTLTLGTAIGQALLALLV</sequence>
<keyword evidence="4" id="KW-0325">Glycoprotein</keyword>
<organism evidence="6 7">
    <name type="scientific">Seminavis robusta</name>
    <dbReference type="NCBI Taxonomy" id="568900"/>
    <lineage>
        <taxon>Eukaryota</taxon>
        <taxon>Sar</taxon>
        <taxon>Stramenopiles</taxon>
        <taxon>Ochrophyta</taxon>
        <taxon>Bacillariophyta</taxon>
        <taxon>Bacillariophyceae</taxon>
        <taxon>Bacillariophycidae</taxon>
        <taxon>Naviculales</taxon>
        <taxon>Naviculaceae</taxon>
        <taxon>Seminavis</taxon>
    </lineage>
</organism>
<accession>A0A9N8ENZ0</accession>
<dbReference type="EMBL" id="CAICTM010001555">
    <property type="protein sequence ID" value="CAB9524601.1"/>
    <property type="molecule type" value="Genomic_DNA"/>
</dbReference>
<evidence type="ECO:0000256" key="4">
    <source>
        <dbReference type="ARBA" id="ARBA00023180"/>
    </source>
</evidence>
<dbReference type="Pfam" id="PF03198">
    <property type="entry name" value="Glyco_hydro_72"/>
    <property type="match status" value="1"/>
</dbReference>
<name>A0A9N8ENZ0_9STRA</name>
<dbReference type="Gene3D" id="3.20.20.80">
    <property type="entry name" value="Glycosidases"/>
    <property type="match status" value="1"/>
</dbReference>
<protein>
    <submittedName>
        <fullName evidence="6">Glucanosyltransferase GAS5</fullName>
    </submittedName>
</protein>
<evidence type="ECO:0000313" key="7">
    <source>
        <dbReference type="Proteomes" id="UP001153069"/>
    </source>
</evidence>
<keyword evidence="2 5" id="KW-0732">Signal</keyword>
<keyword evidence="7" id="KW-1185">Reference proteome</keyword>
<dbReference type="InterPro" id="IPR004886">
    <property type="entry name" value="Glucanosyltransferase"/>
</dbReference>